<dbReference type="STRING" id="202789.GCA_001457435_00520"/>
<feature type="compositionally biased region" description="Acidic residues" evidence="1">
    <location>
        <begin position="66"/>
        <end position="80"/>
    </location>
</feature>
<organism evidence="4 5">
    <name type="scientific">Actinobaculum massiliense ACS-171-V-Col2</name>
    <dbReference type="NCBI Taxonomy" id="883066"/>
    <lineage>
        <taxon>Bacteria</taxon>
        <taxon>Bacillati</taxon>
        <taxon>Actinomycetota</taxon>
        <taxon>Actinomycetes</taxon>
        <taxon>Actinomycetales</taxon>
        <taxon>Actinomycetaceae</taxon>
        <taxon>Actinobaculum</taxon>
    </lineage>
</organism>
<feature type="domain" description="WYL" evidence="2">
    <location>
        <begin position="160"/>
        <end position="225"/>
    </location>
</feature>
<evidence type="ECO:0000313" key="5">
    <source>
        <dbReference type="Proteomes" id="UP000009888"/>
    </source>
</evidence>
<evidence type="ECO:0000313" key="4">
    <source>
        <dbReference type="EMBL" id="EKU94637.1"/>
    </source>
</evidence>
<dbReference type="PROSITE" id="PS52050">
    <property type="entry name" value="WYL"/>
    <property type="match status" value="1"/>
</dbReference>
<dbReference type="InterPro" id="IPR051534">
    <property type="entry name" value="CBASS_pafABC_assoc_protein"/>
</dbReference>
<reference evidence="4 5" key="1">
    <citation type="submission" date="2012-09" db="EMBL/GenBank/DDBJ databases">
        <title>The Genome Sequence of Actinobaculum massiliae ACS-171-V-COL2.</title>
        <authorList>
            <consortium name="The Broad Institute Genome Sequencing Platform"/>
            <person name="Earl A."/>
            <person name="Ward D."/>
            <person name="Feldgarden M."/>
            <person name="Gevers D."/>
            <person name="Saerens B."/>
            <person name="Vaneechoutte M."/>
            <person name="Walker B."/>
            <person name="Young S.K."/>
            <person name="Zeng Q."/>
            <person name="Gargeya S."/>
            <person name="Fitzgerald M."/>
            <person name="Haas B."/>
            <person name="Abouelleil A."/>
            <person name="Alvarado L."/>
            <person name="Arachchi H.M."/>
            <person name="Berlin A."/>
            <person name="Chapman S.B."/>
            <person name="Goldberg J."/>
            <person name="Griggs A."/>
            <person name="Gujja S."/>
            <person name="Hansen M."/>
            <person name="Howarth C."/>
            <person name="Imamovic A."/>
            <person name="Larimer J."/>
            <person name="McCowen C."/>
            <person name="Montmayeur A."/>
            <person name="Murphy C."/>
            <person name="Neiman D."/>
            <person name="Pearson M."/>
            <person name="Priest M."/>
            <person name="Roberts A."/>
            <person name="Saif S."/>
            <person name="Shea T."/>
            <person name="Sisk P."/>
            <person name="Sykes S."/>
            <person name="Wortman J."/>
            <person name="Nusbaum C."/>
            <person name="Birren B."/>
        </authorList>
    </citation>
    <scope>NUCLEOTIDE SEQUENCE [LARGE SCALE GENOMIC DNA]</scope>
    <source>
        <strain evidence="5">ACS-171-V-Col2</strain>
    </source>
</reference>
<sequence>MPRENRASISEVVLVNAMLVYLSGRESTTLGELAEHFRIPWKEALAALWTANLAETASHEIPYDLELPDPDGQWDGEGEEPGPGARVSLRAGAARISLGLDELLIVLALIDSILEISPSGPQAAAVRETRAKLAASASERGFGTALWDPPQTVADAATTSAVDQAIQQESYLEFEYYRPAGGAAESERVNVVPVDVKSGVNPLLRALKDGEFRYYRLDRIGGARVGEPASAAKSRAAQKARDRADRKEKRALEDHGSTWSPEGILVQLTLDPRARWVAQALPDARIIPAENSGDLRIEFHARSVEWLMTFLVQIGQDVKHIGPPALAARVAHACQAMNSLGKGIA</sequence>
<evidence type="ECO:0000259" key="3">
    <source>
        <dbReference type="Pfam" id="PF25583"/>
    </source>
</evidence>
<keyword evidence="5" id="KW-1185">Reference proteome</keyword>
<dbReference type="EMBL" id="AGWL01000008">
    <property type="protein sequence ID" value="EKU94637.1"/>
    <property type="molecule type" value="Genomic_DNA"/>
</dbReference>
<comment type="caution">
    <text evidence="4">The sequence shown here is derived from an EMBL/GenBank/DDBJ whole genome shotgun (WGS) entry which is preliminary data.</text>
</comment>
<dbReference type="eggNOG" id="COG2378">
    <property type="taxonomic scope" value="Bacteria"/>
</dbReference>
<gene>
    <name evidence="4" type="ORF">HMPREF9233_01584</name>
</gene>
<name>K9EUG6_9ACTO</name>
<dbReference type="HOGENOM" id="CLU_803234_0_0_11"/>
<dbReference type="PANTHER" id="PTHR34580">
    <property type="match status" value="1"/>
</dbReference>
<evidence type="ECO:0000259" key="2">
    <source>
        <dbReference type="Pfam" id="PF13280"/>
    </source>
</evidence>
<evidence type="ECO:0000256" key="1">
    <source>
        <dbReference type="SAM" id="MobiDB-lite"/>
    </source>
</evidence>
<proteinExistence type="predicted"/>
<dbReference type="Proteomes" id="UP000009888">
    <property type="component" value="Unassembled WGS sequence"/>
</dbReference>
<dbReference type="Pfam" id="PF13280">
    <property type="entry name" value="WYL"/>
    <property type="match status" value="1"/>
</dbReference>
<dbReference type="PANTHER" id="PTHR34580:SF1">
    <property type="entry name" value="PROTEIN PAFC"/>
    <property type="match status" value="1"/>
</dbReference>
<accession>K9EUG6</accession>
<dbReference type="Pfam" id="PF25583">
    <property type="entry name" value="WCX"/>
    <property type="match status" value="1"/>
</dbReference>
<dbReference type="InterPro" id="IPR026881">
    <property type="entry name" value="WYL_dom"/>
</dbReference>
<dbReference type="RefSeq" id="WP_007001789.1">
    <property type="nucleotide sequence ID" value="NZ_JH992956.1"/>
</dbReference>
<dbReference type="PATRIC" id="fig|883066.3.peg.1646"/>
<dbReference type="AlphaFoldDB" id="K9EUG6"/>
<feature type="compositionally biased region" description="Basic and acidic residues" evidence="1">
    <location>
        <begin position="239"/>
        <end position="255"/>
    </location>
</feature>
<feature type="domain" description="WCX" evidence="3">
    <location>
        <begin position="264"/>
        <end position="337"/>
    </location>
</feature>
<feature type="region of interest" description="Disordered" evidence="1">
    <location>
        <begin position="64"/>
        <end position="84"/>
    </location>
</feature>
<dbReference type="InterPro" id="IPR057727">
    <property type="entry name" value="WCX_dom"/>
</dbReference>
<feature type="region of interest" description="Disordered" evidence="1">
    <location>
        <begin position="228"/>
        <end position="255"/>
    </location>
</feature>
<protein>
    <submittedName>
        <fullName evidence="4">Uncharacterized protein</fullName>
    </submittedName>
</protein>